<comment type="similarity">
    <text evidence="1">Belongs to the 'phage' integrase family.</text>
</comment>
<comment type="caution">
    <text evidence="7">The sequence shown here is derived from an EMBL/GenBank/DDBJ whole genome shotgun (WGS) entry which is preliminary data.</text>
</comment>
<feature type="domain" description="Core-binding (CB)" evidence="6">
    <location>
        <begin position="173"/>
        <end position="254"/>
    </location>
</feature>
<accession>A0A4V1RU41</accession>
<evidence type="ECO:0000256" key="1">
    <source>
        <dbReference type="ARBA" id="ARBA00008857"/>
    </source>
</evidence>
<organism evidence="7 8">
    <name type="scientific">Lichenibacterium minor</name>
    <dbReference type="NCBI Taxonomy" id="2316528"/>
    <lineage>
        <taxon>Bacteria</taxon>
        <taxon>Pseudomonadati</taxon>
        <taxon>Pseudomonadota</taxon>
        <taxon>Alphaproteobacteria</taxon>
        <taxon>Hyphomicrobiales</taxon>
        <taxon>Lichenihabitantaceae</taxon>
        <taxon>Lichenibacterium</taxon>
    </lineage>
</organism>
<dbReference type="Pfam" id="PF00589">
    <property type="entry name" value="Phage_integrase"/>
    <property type="match status" value="1"/>
</dbReference>
<dbReference type="PROSITE" id="PS51900">
    <property type="entry name" value="CB"/>
    <property type="match status" value="1"/>
</dbReference>
<dbReference type="OrthoDB" id="9784724at2"/>
<keyword evidence="3 5" id="KW-0238">DNA-binding</keyword>
<dbReference type="GO" id="GO:0015074">
    <property type="term" value="P:DNA integration"/>
    <property type="evidence" value="ECO:0007669"/>
    <property type="project" value="UniProtKB-KW"/>
</dbReference>
<dbReference type="AlphaFoldDB" id="A0A4V1RU41"/>
<gene>
    <name evidence="7" type="ORF">D3273_21790</name>
</gene>
<dbReference type="PANTHER" id="PTHR30349:SF41">
    <property type="entry name" value="INTEGRASE_RECOMBINASE PROTEIN MJ0367-RELATED"/>
    <property type="match status" value="1"/>
</dbReference>
<dbReference type="PANTHER" id="PTHR30349">
    <property type="entry name" value="PHAGE INTEGRASE-RELATED"/>
    <property type="match status" value="1"/>
</dbReference>
<dbReference type="Pfam" id="PF20172">
    <property type="entry name" value="DUF6538"/>
    <property type="match status" value="1"/>
</dbReference>
<dbReference type="GO" id="GO:0006310">
    <property type="term" value="P:DNA recombination"/>
    <property type="evidence" value="ECO:0007669"/>
    <property type="project" value="UniProtKB-KW"/>
</dbReference>
<dbReference type="EMBL" id="QYBB01000038">
    <property type="protein sequence ID" value="RYC29834.1"/>
    <property type="molecule type" value="Genomic_DNA"/>
</dbReference>
<dbReference type="InterPro" id="IPR002104">
    <property type="entry name" value="Integrase_catalytic"/>
</dbReference>
<dbReference type="Proteomes" id="UP000290759">
    <property type="component" value="Unassembled WGS sequence"/>
</dbReference>
<dbReference type="GO" id="GO:0003677">
    <property type="term" value="F:DNA binding"/>
    <property type="evidence" value="ECO:0007669"/>
    <property type="project" value="UniProtKB-UniRule"/>
</dbReference>
<evidence type="ECO:0000259" key="6">
    <source>
        <dbReference type="PROSITE" id="PS51900"/>
    </source>
</evidence>
<dbReference type="InterPro" id="IPR046668">
    <property type="entry name" value="DUF6538"/>
</dbReference>
<dbReference type="Gene3D" id="1.10.443.10">
    <property type="entry name" value="Intergrase catalytic core"/>
    <property type="match status" value="1"/>
</dbReference>
<dbReference type="InterPro" id="IPR011010">
    <property type="entry name" value="DNA_brk_join_enz"/>
</dbReference>
<evidence type="ECO:0000256" key="3">
    <source>
        <dbReference type="ARBA" id="ARBA00023125"/>
    </source>
</evidence>
<dbReference type="SUPFAM" id="SSF56349">
    <property type="entry name" value="DNA breaking-rejoining enzymes"/>
    <property type="match status" value="1"/>
</dbReference>
<sequence length="478" mass="52802">MAFVILRHGAMTVTMQHLFIRPRDGLLFYRRRVPTDVAAHFPGKTVRMVSLQTRDLLTAGKKLARLVATDDALWRSLRSPEASALGLTTEEVQAAGEALLRKLGMVPGGAYFDAMAHEGTRNPDLWDAFAHHLDVKHGAGPYKGVEGDRAAVMDPVDREAERLFKENPRKPRVLLSDARDLYLKHNTKGSTPKLKADTTRAVAALIAFRGDLPLEAYARQDALDLRDHLLAEGKNPNTVRRQLSPLLSVFKTAIDEHFLDIRNPFGSVKIASEDRDTLKRVPYTSDELCIIAKACRERGDDIRSIIALLSDTGARVAEIVGLRFEDVVMAAPAPFIHIREHGTVRTLKNANSVRRVPLVGEALWAAQRALEASGKVKDGKGWLWPRYASDVEIKATHASGAFNKWLRTLPGVSPDKTCHCFRHAMRDRLRVAHVPGDMQDAIGGWGEKTTGAKYGEGYKPETLAPYMAKIVAPPDAAS</sequence>
<evidence type="ECO:0000256" key="2">
    <source>
        <dbReference type="ARBA" id="ARBA00022908"/>
    </source>
</evidence>
<keyword evidence="4" id="KW-0233">DNA recombination</keyword>
<dbReference type="InterPro" id="IPR044068">
    <property type="entry name" value="CB"/>
</dbReference>
<evidence type="ECO:0000313" key="8">
    <source>
        <dbReference type="Proteomes" id="UP000290759"/>
    </source>
</evidence>
<keyword evidence="2" id="KW-0229">DNA integration</keyword>
<evidence type="ECO:0000313" key="7">
    <source>
        <dbReference type="EMBL" id="RYC29834.1"/>
    </source>
</evidence>
<evidence type="ECO:0000256" key="4">
    <source>
        <dbReference type="ARBA" id="ARBA00023172"/>
    </source>
</evidence>
<dbReference type="Gene3D" id="1.10.150.130">
    <property type="match status" value="1"/>
</dbReference>
<dbReference type="InterPro" id="IPR013762">
    <property type="entry name" value="Integrase-like_cat_sf"/>
</dbReference>
<dbReference type="RefSeq" id="WP_129229007.1">
    <property type="nucleotide sequence ID" value="NZ_QYBB01000038.1"/>
</dbReference>
<reference evidence="7 8" key="1">
    <citation type="submission" date="2018-12" db="EMBL/GenBank/DDBJ databases">
        <authorList>
            <person name="Grouzdev D.S."/>
            <person name="Krutkina M.S."/>
        </authorList>
    </citation>
    <scope>NUCLEOTIDE SEQUENCE [LARGE SCALE GENOMIC DNA]</scope>
    <source>
        <strain evidence="7 8">RmlP026</strain>
    </source>
</reference>
<dbReference type="InterPro" id="IPR050090">
    <property type="entry name" value="Tyrosine_recombinase_XerCD"/>
</dbReference>
<keyword evidence="8" id="KW-1185">Reference proteome</keyword>
<reference evidence="7 8" key="2">
    <citation type="submission" date="2019-02" db="EMBL/GenBank/DDBJ databases">
        <title>'Lichenibacterium ramalinii' gen. nov. sp. nov., 'Lichenibacterium minor' gen. nov. sp. nov.</title>
        <authorList>
            <person name="Pankratov T."/>
        </authorList>
    </citation>
    <scope>NUCLEOTIDE SEQUENCE [LARGE SCALE GENOMIC DNA]</scope>
    <source>
        <strain evidence="7 8">RmlP026</strain>
    </source>
</reference>
<proteinExistence type="inferred from homology"/>
<name>A0A4V1RU41_9HYPH</name>
<dbReference type="InterPro" id="IPR010998">
    <property type="entry name" value="Integrase_recombinase_N"/>
</dbReference>
<protein>
    <submittedName>
        <fullName evidence="7">Integrase</fullName>
    </submittedName>
</protein>
<evidence type="ECO:0000256" key="5">
    <source>
        <dbReference type="PROSITE-ProRule" id="PRU01248"/>
    </source>
</evidence>